<dbReference type="Proteomes" id="UP001196413">
    <property type="component" value="Unassembled WGS sequence"/>
</dbReference>
<sequence>MGSGLVRRSRTYSKHQLNMSRSHIPCNRLLLAYALEGRYNASLHSLYFIYYVLH</sequence>
<comment type="caution">
    <text evidence="1">The sequence shown here is derived from an EMBL/GenBank/DDBJ whole genome shotgun (WGS) entry which is preliminary data.</text>
</comment>
<accession>A0AAD5QEY4</accession>
<proteinExistence type="predicted"/>
<evidence type="ECO:0000313" key="1">
    <source>
        <dbReference type="EMBL" id="KAJ1349573.1"/>
    </source>
</evidence>
<dbReference type="AlphaFoldDB" id="A0AAD5QEY4"/>
<name>A0AAD5QEY4_PARTN</name>
<protein>
    <submittedName>
        <fullName evidence="1">Uncharacterized protein</fullName>
    </submittedName>
</protein>
<evidence type="ECO:0000313" key="2">
    <source>
        <dbReference type="Proteomes" id="UP001196413"/>
    </source>
</evidence>
<organism evidence="1 2">
    <name type="scientific">Parelaphostrongylus tenuis</name>
    <name type="common">Meningeal worm</name>
    <dbReference type="NCBI Taxonomy" id="148309"/>
    <lineage>
        <taxon>Eukaryota</taxon>
        <taxon>Metazoa</taxon>
        <taxon>Ecdysozoa</taxon>
        <taxon>Nematoda</taxon>
        <taxon>Chromadorea</taxon>
        <taxon>Rhabditida</taxon>
        <taxon>Rhabditina</taxon>
        <taxon>Rhabditomorpha</taxon>
        <taxon>Strongyloidea</taxon>
        <taxon>Metastrongylidae</taxon>
        <taxon>Parelaphostrongylus</taxon>
    </lineage>
</organism>
<reference evidence="1" key="1">
    <citation type="submission" date="2021-06" db="EMBL/GenBank/DDBJ databases">
        <title>Parelaphostrongylus tenuis whole genome reference sequence.</title>
        <authorList>
            <person name="Garwood T.J."/>
            <person name="Larsen P.A."/>
            <person name="Fountain-Jones N.M."/>
            <person name="Garbe J.R."/>
            <person name="Macchietto M.G."/>
            <person name="Kania S.A."/>
            <person name="Gerhold R.W."/>
            <person name="Richards J.E."/>
            <person name="Wolf T.M."/>
        </authorList>
    </citation>
    <scope>NUCLEOTIDE SEQUENCE</scope>
    <source>
        <strain evidence="1">MNPRO001-30</strain>
        <tissue evidence="1">Meninges</tissue>
    </source>
</reference>
<dbReference type="EMBL" id="JAHQIW010000690">
    <property type="protein sequence ID" value="KAJ1349573.1"/>
    <property type="molecule type" value="Genomic_DNA"/>
</dbReference>
<keyword evidence="2" id="KW-1185">Reference proteome</keyword>
<gene>
    <name evidence="1" type="ORF">KIN20_005164</name>
</gene>